<evidence type="ECO:0000256" key="1">
    <source>
        <dbReference type="SAM" id="MobiDB-lite"/>
    </source>
</evidence>
<proteinExistence type="predicted"/>
<dbReference type="RefSeq" id="XP_031944837.1">
    <property type="nucleotide sequence ID" value="XM_032086473.1"/>
</dbReference>
<dbReference type="EMBL" id="ML736748">
    <property type="protein sequence ID" value="KAE8407518.1"/>
    <property type="molecule type" value="Genomic_DNA"/>
</dbReference>
<dbReference type="Proteomes" id="UP000325579">
    <property type="component" value="Unassembled WGS sequence"/>
</dbReference>
<protein>
    <submittedName>
        <fullName evidence="2">Uncharacterized protein</fullName>
    </submittedName>
</protein>
<reference evidence="2 3" key="1">
    <citation type="submission" date="2019-04" db="EMBL/GenBank/DDBJ databases">
        <authorList>
            <consortium name="DOE Joint Genome Institute"/>
            <person name="Mondo S."/>
            <person name="Kjaerbolling I."/>
            <person name="Vesth T."/>
            <person name="Frisvad J.C."/>
            <person name="Nybo J.L."/>
            <person name="Theobald S."/>
            <person name="Kildgaard S."/>
            <person name="Isbrandt T."/>
            <person name="Kuo A."/>
            <person name="Sato A."/>
            <person name="Lyhne E.K."/>
            <person name="Kogle M.E."/>
            <person name="Wiebenga A."/>
            <person name="Kun R.S."/>
            <person name="Lubbers R.J."/>
            <person name="Makela M.R."/>
            <person name="Barry K."/>
            <person name="Chovatia M."/>
            <person name="Clum A."/>
            <person name="Daum C."/>
            <person name="Haridas S."/>
            <person name="He G."/>
            <person name="LaButti K."/>
            <person name="Lipzen A."/>
            <person name="Riley R."/>
            <person name="Salamov A."/>
            <person name="Simmons B.A."/>
            <person name="Magnuson J.K."/>
            <person name="Henrissat B."/>
            <person name="Mortensen U.H."/>
            <person name="Larsen T.O."/>
            <person name="Devries R.P."/>
            <person name="Grigoriev I.V."/>
            <person name="Machida M."/>
            <person name="Baker S.E."/>
            <person name="Andersen M.R."/>
            <person name="Cantor M.N."/>
            <person name="Hua S.X."/>
        </authorList>
    </citation>
    <scope>NUCLEOTIDE SEQUENCE [LARGE SCALE GENOMIC DNA]</scope>
    <source>
        <strain evidence="2 3">CBS 119388</strain>
    </source>
</reference>
<dbReference type="AlphaFoldDB" id="A0A5N7DPX1"/>
<name>A0A5N7DPX1_9EURO</name>
<sequence>MPWGSIMLLSQHSSSINVHGSTGDAPESVHPRVARVNSVASGPSYTPDVRPKNLSGMAKSNTGGTGIAESSLDGDSHGRKVQSLSWRGGIRSGARLASISITRFRCKSRKTRDGLRMETLFEHILFAPQTRLGLMESAKDYLVGVGYVGPVNRETSRELWGQSWLRAPDSREDHTLAARLDWQGWHGYQGLMGDVRQLQFQFGPEIYEDL</sequence>
<evidence type="ECO:0000313" key="3">
    <source>
        <dbReference type="Proteomes" id="UP000325579"/>
    </source>
</evidence>
<keyword evidence="3" id="KW-1185">Reference proteome</keyword>
<organism evidence="2 3">
    <name type="scientific">Aspergillus pseudonomiae</name>
    <dbReference type="NCBI Taxonomy" id="1506151"/>
    <lineage>
        <taxon>Eukaryota</taxon>
        <taxon>Fungi</taxon>
        <taxon>Dikarya</taxon>
        <taxon>Ascomycota</taxon>
        <taxon>Pezizomycotina</taxon>
        <taxon>Eurotiomycetes</taxon>
        <taxon>Eurotiomycetidae</taxon>
        <taxon>Eurotiales</taxon>
        <taxon>Aspergillaceae</taxon>
        <taxon>Aspergillus</taxon>
        <taxon>Aspergillus subgen. Circumdati</taxon>
    </lineage>
</organism>
<accession>A0A5N7DPX1</accession>
<feature type="region of interest" description="Disordered" evidence="1">
    <location>
        <begin position="37"/>
        <end position="80"/>
    </location>
</feature>
<evidence type="ECO:0000313" key="2">
    <source>
        <dbReference type="EMBL" id="KAE8407518.1"/>
    </source>
</evidence>
<dbReference type="GeneID" id="43671164"/>
<gene>
    <name evidence="2" type="ORF">BDV37DRAFT_280050</name>
</gene>